<dbReference type="eggNOG" id="KOG0383">
    <property type="taxonomic scope" value="Eukaryota"/>
</dbReference>
<dbReference type="GeneID" id="18804604"/>
<dbReference type="Proteomes" id="UP000053927">
    <property type="component" value="Unassembled WGS sequence"/>
</dbReference>
<dbReference type="RefSeq" id="XP_007311752.1">
    <property type="nucleotide sequence ID" value="XM_007311690.1"/>
</dbReference>
<reference evidence="4" key="1">
    <citation type="journal article" date="2012" name="Science">
        <title>The Paleozoic origin of enzymatic lignin decomposition reconstructed from 31 fungal genomes.</title>
        <authorList>
            <person name="Floudas D."/>
            <person name="Binder M."/>
            <person name="Riley R."/>
            <person name="Barry K."/>
            <person name="Blanchette R.A."/>
            <person name="Henrissat B."/>
            <person name="Martinez A.T."/>
            <person name="Otillar R."/>
            <person name="Spatafora J.W."/>
            <person name="Yadav J.S."/>
            <person name="Aerts A."/>
            <person name="Benoit I."/>
            <person name="Boyd A."/>
            <person name="Carlson A."/>
            <person name="Copeland A."/>
            <person name="Coutinho P.M."/>
            <person name="de Vries R.P."/>
            <person name="Ferreira P."/>
            <person name="Findley K."/>
            <person name="Foster B."/>
            <person name="Gaskell J."/>
            <person name="Glotzer D."/>
            <person name="Gorecki P."/>
            <person name="Heitman J."/>
            <person name="Hesse C."/>
            <person name="Hori C."/>
            <person name="Igarashi K."/>
            <person name="Jurgens J.A."/>
            <person name="Kallen N."/>
            <person name="Kersten P."/>
            <person name="Kohler A."/>
            <person name="Kuees U."/>
            <person name="Kumar T.K.A."/>
            <person name="Kuo A."/>
            <person name="LaButti K."/>
            <person name="Larrondo L.F."/>
            <person name="Lindquist E."/>
            <person name="Ling A."/>
            <person name="Lombard V."/>
            <person name="Lucas S."/>
            <person name="Lundell T."/>
            <person name="Martin R."/>
            <person name="McLaughlin D.J."/>
            <person name="Morgenstern I."/>
            <person name="Morin E."/>
            <person name="Murat C."/>
            <person name="Nagy L.G."/>
            <person name="Nolan M."/>
            <person name="Ohm R.A."/>
            <person name="Patyshakuliyeva A."/>
            <person name="Rokas A."/>
            <person name="Ruiz-Duenas F.J."/>
            <person name="Sabat G."/>
            <person name="Salamov A."/>
            <person name="Samejima M."/>
            <person name="Schmutz J."/>
            <person name="Slot J.C."/>
            <person name="St John F."/>
            <person name="Stenlid J."/>
            <person name="Sun H."/>
            <person name="Sun S."/>
            <person name="Syed K."/>
            <person name="Tsang A."/>
            <person name="Wiebenga A."/>
            <person name="Young D."/>
            <person name="Pisabarro A."/>
            <person name="Eastwood D.C."/>
            <person name="Martin F."/>
            <person name="Cullen D."/>
            <person name="Grigoriev I.V."/>
            <person name="Hibbett D.S."/>
        </authorList>
    </citation>
    <scope>NUCLEOTIDE SEQUENCE [LARGE SCALE GENOMIC DNA]</scope>
    <source>
        <strain evidence="4">FP-91666</strain>
    </source>
</reference>
<dbReference type="InterPro" id="IPR027417">
    <property type="entry name" value="P-loop_NTPase"/>
</dbReference>
<proteinExistence type="predicted"/>
<dbReference type="InterPro" id="IPR001650">
    <property type="entry name" value="Helicase_C-like"/>
</dbReference>
<keyword evidence="1" id="KW-0378">Hydrolase</keyword>
<sequence length="79" mass="9006">FIYLLSTRAGGVRINLWSADAVIIFDPDFNPHQAIARSHRYGQTKPCLVFKLMAKDTAEERIVQNGKKKLILDHVIVQK</sequence>
<dbReference type="GO" id="GO:0016787">
    <property type="term" value="F:hydrolase activity"/>
    <property type="evidence" value="ECO:0007669"/>
    <property type="project" value="UniProtKB-KW"/>
</dbReference>
<dbReference type="Gene3D" id="3.40.50.300">
    <property type="entry name" value="P-loop containing nucleotide triphosphate hydrolases"/>
    <property type="match status" value="1"/>
</dbReference>
<dbReference type="PANTHER" id="PTHR10799">
    <property type="entry name" value="SNF2/RAD54 HELICASE FAMILY"/>
    <property type="match status" value="1"/>
</dbReference>
<gene>
    <name evidence="3" type="ORF">STEHIDRAFT_39318</name>
</gene>
<dbReference type="KEGG" id="shs:STEHIDRAFT_39318"/>
<keyword evidence="4" id="KW-1185">Reference proteome</keyword>
<accession>R7RWK7</accession>
<evidence type="ECO:0000313" key="4">
    <source>
        <dbReference type="Proteomes" id="UP000053927"/>
    </source>
</evidence>
<dbReference type="EMBL" id="JH687409">
    <property type="protein sequence ID" value="EIM79153.1"/>
    <property type="molecule type" value="Genomic_DNA"/>
</dbReference>
<dbReference type="OrthoDB" id="5857104at2759"/>
<dbReference type="InterPro" id="IPR049730">
    <property type="entry name" value="SNF2/RAD54-like_C"/>
</dbReference>
<dbReference type="AlphaFoldDB" id="R7RWK7"/>
<evidence type="ECO:0000313" key="3">
    <source>
        <dbReference type="EMBL" id="EIM79153.1"/>
    </source>
</evidence>
<organism evidence="3 4">
    <name type="scientific">Stereum hirsutum (strain FP-91666)</name>
    <name type="common">White-rot fungus</name>
    <dbReference type="NCBI Taxonomy" id="721885"/>
    <lineage>
        <taxon>Eukaryota</taxon>
        <taxon>Fungi</taxon>
        <taxon>Dikarya</taxon>
        <taxon>Basidiomycota</taxon>
        <taxon>Agaricomycotina</taxon>
        <taxon>Agaricomycetes</taxon>
        <taxon>Russulales</taxon>
        <taxon>Stereaceae</taxon>
        <taxon>Stereum</taxon>
    </lineage>
</organism>
<dbReference type="Pfam" id="PF00271">
    <property type="entry name" value="Helicase_C"/>
    <property type="match status" value="1"/>
</dbReference>
<protein>
    <recommendedName>
        <fullName evidence="2">Helicase C-terminal domain-containing protein</fullName>
    </recommendedName>
</protein>
<evidence type="ECO:0000256" key="1">
    <source>
        <dbReference type="ARBA" id="ARBA00022801"/>
    </source>
</evidence>
<name>R7RWK7_STEHR</name>
<feature type="domain" description="Helicase C-terminal" evidence="2">
    <location>
        <begin position="3"/>
        <end position="42"/>
    </location>
</feature>
<feature type="non-terminal residue" evidence="3">
    <location>
        <position position="1"/>
    </location>
</feature>
<evidence type="ECO:0000259" key="2">
    <source>
        <dbReference type="Pfam" id="PF00271"/>
    </source>
</evidence>
<dbReference type="CDD" id="cd18793">
    <property type="entry name" value="SF2_C_SNF"/>
    <property type="match status" value="1"/>
</dbReference>
<dbReference type="SUPFAM" id="SSF52540">
    <property type="entry name" value="P-loop containing nucleoside triphosphate hydrolases"/>
    <property type="match status" value="1"/>
</dbReference>
<feature type="non-terminal residue" evidence="3">
    <location>
        <position position="79"/>
    </location>
</feature>